<evidence type="ECO:0000259" key="6">
    <source>
        <dbReference type="PROSITE" id="PS50157"/>
    </source>
</evidence>
<name>A0A6P9AAK0_THRPL</name>
<protein>
    <submittedName>
        <fullName evidence="8">Zinc finger protein 771-like</fullName>
    </submittedName>
</protein>
<proteinExistence type="predicted"/>
<evidence type="ECO:0000256" key="2">
    <source>
        <dbReference type="ARBA" id="ARBA00022737"/>
    </source>
</evidence>
<feature type="domain" description="C2H2-type" evidence="6">
    <location>
        <begin position="287"/>
        <end position="315"/>
    </location>
</feature>
<dbReference type="KEGG" id="tpal:117653124"/>
<evidence type="ECO:0000256" key="5">
    <source>
        <dbReference type="PROSITE-ProRule" id="PRU00042"/>
    </source>
</evidence>
<dbReference type="PANTHER" id="PTHR24379">
    <property type="entry name" value="KRAB AND ZINC FINGER DOMAIN-CONTAINING"/>
    <property type="match status" value="1"/>
</dbReference>
<dbReference type="InParanoid" id="A0A6P9AAK0"/>
<keyword evidence="2" id="KW-0677">Repeat</keyword>
<keyword evidence="1" id="KW-0479">Metal-binding</keyword>
<evidence type="ECO:0000256" key="1">
    <source>
        <dbReference type="ARBA" id="ARBA00022723"/>
    </source>
</evidence>
<evidence type="ECO:0000256" key="4">
    <source>
        <dbReference type="ARBA" id="ARBA00022833"/>
    </source>
</evidence>
<feature type="domain" description="C2H2-type" evidence="6">
    <location>
        <begin position="420"/>
        <end position="447"/>
    </location>
</feature>
<reference evidence="8" key="1">
    <citation type="submission" date="2025-08" db="UniProtKB">
        <authorList>
            <consortium name="RefSeq"/>
        </authorList>
    </citation>
    <scope>IDENTIFICATION</scope>
    <source>
        <tissue evidence="8">Total insect</tissue>
    </source>
</reference>
<dbReference type="GeneID" id="117653124"/>
<feature type="domain" description="C2H2-type" evidence="6">
    <location>
        <begin position="384"/>
        <end position="411"/>
    </location>
</feature>
<dbReference type="AlphaFoldDB" id="A0A6P9AAK0"/>
<keyword evidence="4" id="KW-0862">Zinc</keyword>
<keyword evidence="3 5" id="KW-0863">Zinc-finger</keyword>
<dbReference type="PROSITE" id="PS50157">
    <property type="entry name" value="ZINC_FINGER_C2H2_2"/>
    <property type="match status" value="5"/>
</dbReference>
<dbReference type="InterPro" id="IPR036236">
    <property type="entry name" value="Znf_C2H2_sf"/>
</dbReference>
<accession>A0A6P9AAK0</accession>
<evidence type="ECO:0000256" key="3">
    <source>
        <dbReference type="ARBA" id="ARBA00022771"/>
    </source>
</evidence>
<sequence>MEYSLWNMHGPTLWPSSSSVSRTLYTTVHGETIEEIQGDLPIVTSEEIQASDLQVGIGSEIITGDIHSDLTTDVQEVVANSIHLHDGVSGTLGIQDDITTGIQVCGNQPGFVAMKPEPETDEQVSLLVSHPSLGLDPTLGSEPTSIVLKVETTPQKRIKIQRPRRALAISARDLHDPVDINLSGTILPPVDNLWNNSIVGANVSVKTESDISYIDDTDKVLTTVGAPSLYEPMVGRLPVKQLEPLSDESEEEDEESMNQGEDTLHSSYNQQNLLPRMSLNTAGKVGYECGECGFMADTRPGLKRHITVMHPAPAPDANLAHALMRKLSQSASCPVTSCRYRAGDRDEMEAHVARHVAEGSGTATPKKKSVPSNLQRVRYEREEYRCQMCSYACTIEKAFYKHLKIHSTGTSPLPPAGSKLSCVICGKDRPSEADMNKHMRKHRDDRYFCCDICVFRTVQLKKLIQHRRMHTGEKPHLCPHCPYRSARRDNLRSHVRRVHKKENLFCDTFSPRGLVPGASATSPTSSQD</sequence>
<evidence type="ECO:0000313" key="7">
    <source>
        <dbReference type="Proteomes" id="UP000515158"/>
    </source>
</evidence>
<dbReference type="Gene3D" id="3.30.160.60">
    <property type="entry name" value="Classic Zinc Finger"/>
    <property type="match status" value="4"/>
</dbReference>
<dbReference type="InterPro" id="IPR013087">
    <property type="entry name" value="Znf_C2H2_type"/>
</dbReference>
<dbReference type="Proteomes" id="UP000515158">
    <property type="component" value="Unplaced"/>
</dbReference>
<dbReference type="PROSITE" id="PS00028">
    <property type="entry name" value="ZINC_FINGER_C2H2_1"/>
    <property type="match status" value="1"/>
</dbReference>
<keyword evidence="7" id="KW-1185">Reference proteome</keyword>
<dbReference type="GO" id="GO:0008270">
    <property type="term" value="F:zinc ion binding"/>
    <property type="evidence" value="ECO:0007669"/>
    <property type="project" value="UniProtKB-KW"/>
</dbReference>
<dbReference type="RefSeq" id="XP_034254419.1">
    <property type="nucleotide sequence ID" value="XM_034398528.1"/>
</dbReference>
<dbReference type="OrthoDB" id="8685330at2759"/>
<dbReference type="GO" id="GO:0005634">
    <property type="term" value="C:nucleus"/>
    <property type="evidence" value="ECO:0007669"/>
    <property type="project" value="UniProtKB-ARBA"/>
</dbReference>
<evidence type="ECO:0000313" key="8">
    <source>
        <dbReference type="RefSeq" id="XP_034254419.1"/>
    </source>
</evidence>
<dbReference type="SMART" id="SM00355">
    <property type="entry name" value="ZnF_C2H2"/>
    <property type="match status" value="6"/>
</dbReference>
<dbReference type="FunFam" id="3.30.160.60:FF:000446">
    <property type="entry name" value="Zinc finger protein"/>
    <property type="match status" value="1"/>
</dbReference>
<feature type="domain" description="C2H2-type" evidence="6">
    <location>
        <begin position="476"/>
        <end position="504"/>
    </location>
</feature>
<gene>
    <name evidence="8" type="primary">LOC117653124</name>
</gene>
<feature type="domain" description="C2H2-type" evidence="6">
    <location>
        <begin position="448"/>
        <end position="475"/>
    </location>
</feature>
<dbReference type="SUPFAM" id="SSF57667">
    <property type="entry name" value="beta-beta-alpha zinc fingers"/>
    <property type="match status" value="2"/>
</dbReference>
<organism evidence="8">
    <name type="scientific">Thrips palmi</name>
    <name type="common">Melon thrips</name>
    <dbReference type="NCBI Taxonomy" id="161013"/>
    <lineage>
        <taxon>Eukaryota</taxon>
        <taxon>Metazoa</taxon>
        <taxon>Ecdysozoa</taxon>
        <taxon>Arthropoda</taxon>
        <taxon>Hexapoda</taxon>
        <taxon>Insecta</taxon>
        <taxon>Pterygota</taxon>
        <taxon>Neoptera</taxon>
        <taxon>Paraneoptera</taxon>
        <taxon>Thysanoptera</taxon>
        <taxon>Terebrantia</taxon>
        <taxon>Thripoidea</taxon>
        <taxon>Thripidae</taxon>
        <taxon>Thrips</taxon>
    </lineage>
</organism>
<dbReference type="PANTHER" id="PTHR24379:SF121">
    <property type="entry name" value="C2H2-TYPE DOMAIN-CONTAINING PROTEIN"/>
    <property type="match status" value="1"/>
</dbReference>